<evidence type="ECO:0000256" key="1">
    <source>
        <dbReference type="SAM" id="MobiDB-lite"/>
    </source>
</evidence>
<evidence type="ECO:0000256" key="3">
    <source>
        <dbReference type="SAM" id="SignalP"/>
    </source>
</evidence>
<feature type="domain" description="TPM" evidence="4">
    <location>
        <begin position="46"/>
        <end position="168"/>
    </location>
</feature>
<evidence type="ECO:0000313" key="6">
    <source>
        <dbReference type="Proteomes" id="UP000625316"/>
    </source>
</evidence>
<reference evidence="5" key="1">
    <citation type="submission" date="2020-10" db="EMBL/GenBank/DDBJ databases">
        <authorList>
            <person name="Castelo-Branco R."/>
            <person name="Eusebio N."/>
            <person name="Adriana R."/>
            <person name="Vieira A."/>
            <person name="Brugerolle De Fraissinette N."/>
            <person name="Rezende De Castro R."/>
            <person name="Schneider M.P."/>
            <person name="Vasconcelos V."/>
            <person name="Leao P.N."/>
        </authorList>
    </citation>
    <scope>NUCLEOTIDE SEQUENCE</scope>
    <source>
        <strain evidence="5">LEGE 11480</strain>
    </source>
</reference>
<comment type="caution">
    <text evidence="5">The sequence shown here is derived from an EMBL/GenBank/DDBJ whole genome shotgun (WGS) entry which is preliminary data.</text>
</comment>
<dbReference type="PANTHER" id="PTHR30373">
    <property type="entry name" value="UPF0603 PROTEIN YGCG"/>
    <property type="match status" value="1"/>
</dbReference>
<feature type="chain" id="PRO_5037955344" evidence="3">
    <location>
        <begin position="24"/>
        <end position="317"/>
    </location>
</feature>
<evidence type="ECO:0000259" key="4">
    <source>
        <dbReference type="Pfam" id="PF04536"/>
    </source>
</evidence>
<keyword evidence="2" id="KW-1133">Transmembrane helix</keyword>
<accession>A0A928Z5X0</accession>
<dbReference type="Pfam" id="PF04536">
    <property type="entry name" value="TPM_phosphatase"/>
    <property type="match status" value="1"/>
</dbReference>
<organism evidence="5 6">
    <name type="scientific">Romeriopsis navalis LEGE 11480</name>
    <dbReference type="NCBI Taxonomy" id="2777977"/>
    <lineage>
        <taxon>Bacteria</taxon>
        <taxon>Bacillati</taxon>
        <taxon>Cyanobacteriota</taxon>
        <taxon>Cyanophyceae</taxon>
        <taxon>Leptolyngbyales</taxon>
        <taxon>Leptolyngbyaceae</taxon>
        <taxon>Romeriopsis</taxon>
        <taxon>Romeriopsis navalis</taxon>
    </lineage>
</organism>
<feature type="compositionally biased region" description="Low complexity" evidence="1">
    <location>
        <begin position="283"/>
        <end position="296"/>
    </location>
</feature>
<evidence type="ECO:0000313" key="5">
    <source>
        <dbReference type="EMBL" id="MBE9031700.1"/>
    </source>
</evidence>
<sequence length="317" mass="34561">MPKSWMRYIAAFSLAVLTSLTSAQTSRAVAVSAVPNPQQFGEHGWVSDTAELLSPRAEQYLNQLIDRFQRTTDNKIFVVTVPSTRPSRSALAFATDLFNRWEIGQPEGKGVLLLIARDERRVELKPGYGVSHLLSGDRRTLLKKYVTPRFKRKEFDAGTTAGVKQIMAMLDGADLARDAPDSHSIPPQIIAALLGGFFFLVMPGFFVWIVLRARRYSTRDPLASLDNFGSHLDCAKPLFPVGHSRAAHIPHSTTYAAFKTDEQCGWMPDSSVYDTNEARGDESSGSDSGDCDFGSIDVGGGDCGGGADYDSGGGDSW</sequence>
<dbReference type="InterPro" id="IPR007621">
    <property type="entry name" value="TPM_dom"/>
</dbReference>
<feature type="signal peptide" evidence="3">
    <location>
        <begin position="1"/>
        <end position="23"/>
    </location>
</feature>
<dbReference type="Proteomes" id="UP000625316">
    <property type="component" value="Unassembled WGS sequence"/>
</dbReference>
<protein>
    <submittedName>
        <fullName evidence="5">TPM domain-containing protein</fullName>
    </submittedName>
</protein>
<feature type="compositionally biased region" description="Gly residues" evidence="1">
    <location>
        <begin position="297"/>
        <end position="317"/>
    </location>
</feature>
<keyword evidence="3" id="KW-0732">Signal</keyword>
<gene>
    <name evidence="5" type="ORF">IQ266_18365</name>
</gene>
<feature type="transmembrane region" description="Helical" evidence="2">
    <location>
        <begin position="189"/>
        <end position="211"/>
    </location>
</feature>
<evidence type="ECO:0000256" key="2">
    <source>
        <dbReference type="SAM" id="Phobius"/>
    </source>
</evidence>
<dbReference type="AlphaFoldDB" id="A0A928Z5X0"/>
<keyword evidence="2" id="KW-0812">Transmembrane</keyword>
<dbReference type="PANTHER" id="PTHR30373:SF2">
    <property type="entry name" value="UPF0603 PROTEIN YGCG"/>
    <property type="match status" value="1"/>
</dbReference>
<proteinExistence type="predicted"/>
<dbReference type="EMBL" id="JADEXQ010000073">
    <property type="protein sequence ID" value="MBE9031700.1"/>
    <property type="molecule type" value="Genomic_DNA"/>
</dbReference>
<keyword evidence="2" id="KW-0472">Membrane</keyword>
<dbReference type="RefSeq" id="WP_264326528.1">
    <property type="nucleotide sequence ID" value="NZ_JADEXQ010000073.1"/>
</dbReference>
<feature type="region of interest" description="Disordered" evidence="1">
    <location>
        <begin position="269"/>
        <end position="317"/>
    </location>
</feature>
<name>A0A928Z5X0_9CYAN</name>
<dbReference type="Gene3D" id="3.10.310.50">
    <property type="match status" value="1"/>
</dbReference>
<keyword evidence="6" id="KW-1185">Reference proteome</keyword>